<accession>A0AA38TZJ7</accession>
<dbReference type="SUPFAM" id="SSF57667">
    <property type="entry name" value="beta-beta-alpha zinc fingers"/>
    <property type="match status" value="3"/>
</dbReference>
<sequence>MGEEETMERKPIFRDIRRYACEYCGIVRSKKTIINAHIQSHHQDELKQKEVDGEEEKREGRLNVCQECGVSFRKPAYLKQHMQSHLLEGDLLRSSVKRSSITLKPQGSKTLFIFALPKMPLNTMFLIVKPFMLLQRPFTCPIDDCNSSYRRKDHLTRHLIQHDGKLFYCPIGNCESKFSIQGNMTRHVREIHDDSGSTSDDVNEQKQYACLEPGCGKVFRYASRLQKHEESHVRLETVEAFCAEPGCMKYFTNEQCLKTHLRICHQHVSCEICGSKHLKKNIKRHLRTHEKVVSKERSKCSFDGCNLTFSTSSNLRQHVKAAHFQQKEFVCSIPGCEMRFSFKHVRDNHEKSGRHVYTLGDFVEADEQFRSRDRGGRKRKLPAAIESLKRKRVVAPIESNGCIQD</sequence>
<gene>
    <name evidence="11" type="ORF">OSB04_008960</name>
</gene>
<evidence type="ECO:0000256" key="4">
    <source>
        <dbReference type="ARBA" id="ARBA00022771"/>
    </source>
</evidence>
<keyword evidence="4 9" id="KW-0863">Zinc-finger</keyword>
<dbReference type="GO" id="GO:0003700">
    <property type="term" value="F:DNA-binding transcription factor activity"/>
    <property type="evidence" value="ECO:0007669"/>
    <property type="project" value="TreeGrafter"/>
</dbReference>
<feature type="domain" description="C2H2-type" evidence="10">
    <location>
        <begin position="208"/>
        <end position="237"/>
    </location>
</feature>
<dbReference type="AlphaFoldDB" id="A0AA38TZJ7"/>
<evidence type="ECO:0000256" key="3">
    <source>
        <dbReference type="ARBA" id="ARBA00022737"/>
    </source>
</evidence>
<dbReference type="Proteomes" id="UP001172457">
    <property type="component" value="Chromosome 2"/>
</dbReference>
<keyword evidence="8" id="KW-0539">Nucleus</keyword>
<feature type="domain" description="C2H2-type" evidence="10">
    <location>
        <begin position="63"/>
        <end position="90"/>
    </location>
</feature>
<dbReference type="InterPro" id="IPR036236">
    <property type="entry name" value="Znf_C2H2_sf"/>
</dbReference>
<protein>
    <recommendedName>
        <fullName evidence="10">C2H2-type domain-containing protein</fullName>
    </recommendedName>
</protein>
<feature type="domain" description="C2H2-type" evidence="10">
    <location>
        <begin position="19"/>
        <end position="46"/>
    </location>
</feature>
<dbReference type="InterPro" id="IPR013087">
    <property type="entry name" value="Znf_C2H2_type"/>
</dbReference>
<dbReference type="FunFam" id="3.30.160.60:FF:000100">
    <property type="entry name" value="Zinc finger 45-like"/>
    <property type="match status" value="1"/>
</dbReference>
<feature type="domain" description="C2H2-type" evidence="10">
    <location>
        <begin position="138"/>
        <end position="167"/>
    </location>
</feature>
<evidence type="ECO:0000256" key="9">
    <source>
        <dbReference type="PROSITE-ProRule" id="PRU00042"/>
    </source>
</evidence>
<feature type="domain" description="C2H2-type" evidence="10">
    <location>
        <begin position="167"/>
        <end position="197"/>
    </location>
</feature>
<evidence type="ECO:0000256" key="5">
    <source>
        <dbReference type="ARBA" id="ARBA00022833"/>
    </source>
</evidence>
<dbReference type="GO" id="GO:0008270">
    <property type="term" value="F:zinc ion binding"/>
    <property type="evidence" value="ECO:0007669"/>
    <property type="project" value="UniProtKB-KW"/>
</dbReference>
<evidence type="ECO:0000313" key="12">
    <source>
        <dbReference type="Proteomes" id="UP001172457"/>
    </source>
</evidence>
<comment type="caution">
    <text evidence="11">The sequence shown here is derived from an EMBL/GenBank/DDBJ whole genome shotgun (WGS) entry which is preliminary data.</text>
</comment>
<dbReference type="PROSITE" id="PS00028">
    <property type="entry name" value="ZINC_FINGER_C2H2_1"/>
    <property type="match status" value="7"/>
</dbReference>
<dbReference type="EMBL" id="JARYMX010000002">
    <property type="protein sequence ID" value="KAJ9563800.1"/>
    <property type="molecule type" value="Genomic_DNA"/>
</dbReference>
<dbReference type="Pfam" id="PF00096">
    <property type="entry name" value="zf-C2H2"/>
    <property type="match status" value="4"/>
</dbReference>
<keyword evidence="2" id="KW-0479">Metal-binding</keyword>
<reference evidence="11" key="1">
    <citation type="submission" date="2023-03" db="EMBL/GenBank/DDBJ databases">
        <title>Chromosome-scale reference genome and RAD-based genetic map of yellow starthistle (Centaurea solstitialis) reveal putative structural variation and QTLs associated with invader traits.</title>
        <authorList>
            <person name="Reatini B."/>
            <person name="Cang F.A."/>
            <person name="Jiang Q."/>
            <person name="Mckibben M.T.W."/>
            <person name="Barker M.S."/>
            <person name="Rieseberg L.H."/>
            <person name="Dlugosch K.M."/>
        </authorList>
    </citation>
    <scope>NUCLEOTIDE SEQUENCE</scope>
    <source>
        <strain evidence="11">CAN-66</strain>
        <tissue evidence="11">Leaf</tissue>
    </source>
</reference>
<evidence type="ECO:0000256" key="1">
    <source>
        <dbReference type="ARBA" id="ARBA00004123"/>
    </source>
</evidence>
<evidence type="ECO:0000256" key="2">
    <source>
        <dbReference type="ARBA" id="ARBA00022723"/>
    </source>
</evidence>
<keyword evidence="7" id="KW-0804">Transcription</keyword>
<keyword evidence="12" id="KW-1185">Reference proteome</keyword>
<organism evidence="11 12">
    <name type="scientific">Centaurea solstitialis</name>
    <name type="common">yellow star-thistle</name>
    <dbReference type="NCBI Taxonomy" id="347529"/>
    <lineage>
        <taxon>Eukaryota</taxon>
        <taxon>Viridiplantae</taxon>
        <taxon>Streptophyta</taxon>
        <taxon>Embryophyta</taxon>
        <taxon>Tracheophyta</taxon>
        <taxon>Spermatophyta</taxon>
        <taxon>Magnoliopsida</taxon>
        <taxon>eudicotyledons</taxon>
        <taxon>Gunneridae</taxon>
        <taxon>Pentapetalae</taxon>
        <taxon>asterids</taxon>
        <taxon>campanulids</taxon>
        <taxon>Asterales</taxon>
        <taxon>Asteraceae</taxon>
        <taxon>Carduoideae</taxon>
        <taxon>Cardueae</taxon>
        <taxon>Centaureinae</taxon>
        <taxon>Centaurea</taxon>
    </lineage>
</organism>
<keyword evidence="5" id="KW-0862">Zinc</keyword>
<dbReference type="PROSITE" id="PS50157">
    <property type="entry name" value="ZINC_FINGER_C2H2_2"/>
    <property type="match status" value="6"/>
</dbReference>
<evidence type="ECO:0000256" key="8">
    <source>
        <dbReference type="ARBA" id="ARBA00023242"/>
    </source>
</evidence>
<dbReference type="Gene3D" id="3.30.160.60">
    <property type="entry name" value="Classic Zinc Finger"/>
    <property type="match status" value="5"/>
</dbReference>
<dbReference type="InterPro" id="IPR051061">
    <property type="entry name" value="Zinc_finger_trans_reg"/>
</dbReference>
<evidence type="ECO:0000256" key="7">
    <source>
        <dbReference type="ARBA" id="ARBA00023163"/>
    </source>
</evidence>
<comment type="subcellular location">
    <subcellularLocation>
        <location evidence="1">Nucleus</location>
    </subcellularLocation>
</comment>
<keyword evidence="6" id="KW-0805">Transcription regulation</keyword>
<evidence type="ECO:0000256" key="6">
    <source>
        <dbReference type="ARBA" id="ARBA00023015"/>
    </source>
</evidence>
<keyword evidence="3" id="KW-0677">Repeat</keyword>
<proteinExistence type="predicted"/>
<dbReference type="SMART" id="SM00355">
    <property type="entry name" value="ZnF_C2H2"/>
    <property type="match status" value="9"/>
</dbReference>
<dbReference type="PANTHER" id="PTHR46179">
    <property type="entry name" value="ZINC FINGER PROTEIN"/>
    <property type="match status" value="1"/>
</dbReference>
<dbReference type="GO" id="GO:0006357">
    <property type="term" value="P:regulation of transcription by RNA polymerase II"/>
    <property type="evidence" value="ECO:0007669"/>
    <property type="project" value="TreeGrafter"/>
</dbReference>
<evidence type="ECO:0000259" key="10">
    <source>
        <dbReference type="PROSITE" id="PS50157"/>
    </source>
</evidence>
<dbReference type="GO" id="GO:0005730">
    <property type="term" value="C:nucleolus"/>
    <property type="evidence" value="ECO:0007669"/>
    <property type="project" value="TreeGrafter"/>
</dbReference>
<dbReference type="GO" id="GO:0080084">
    <property type="term" value="F:5S rDNA binding"/>
    <property type="evidence" value="ECO:0007669"/>
    <property type="project" value="TreeGrafter"/>
</dbReference>
<name>A0AA38TZJ7_9ASTR</name>
<dbReference type="PANTHER" id="PTHR46179:SF13">
    <property type="entry name" value="C2H2-TYPE DOMAIN-CONTAINING PROTEIN"/>
    <property type="match status" value="1"/>
</dbReference>
<feature type="domain" description="C2H2-type" evidence="10">
    <location>
        <begin position="298"/>
        <end position="328"/>
    </location>
</feature>
<evidence type="ECO:0000313" key="11">
    <source>
        <dbReference type="EMBL" id="KAJ9563800.1"/>
    </source>
</evidence>